<dbReference type="AlphaFoldDB" id="A0A4Y3RQL0"/>
<dbReference type="Proteomes" id="UP000315226">
    <property type="component" value="Unassembled WGS sequence"/>
</dbReference>
<organism evidence="1 2">
    <name type="scientific">Streptomyces gardneri</name>
    <dbReference type="NCBI Taxonomy" id="66892"/>
    <lineage>
        <taxon>Bacteria</taxon>
        <taxon>Bacillati</taxon>
        <taxon>Actinomycetota</taxon>
        <taxon>Actinomycetes</taxon>
        <taxon>Kitasatosporales</taxon>
        <taxon>Streptomycetaceae</taxon>
        <taxon>Streptomyces</taxon>
    </lineage>
</organism>
<gene>
    <name evidence="1" type="ORF">SGA01_37850</name>
</gene>
<protein>
    <submittedName>
        <fullName evidence="1">Uncharacterized protein</fullName>
    </submittedName>
</protein>
<dbReference type="EMBL" id="BJMN01000023">
    <property type="protein sequence ID" value="GEB58180.1"/>
    <property type="molecule type" value="Genomic_DNA"/>
</dbReference>
<reference evidence="1 2" key="1">
    <citation type="submission" date="2019-06" db="EMBL/GenBank/DDBJ databases">
        <title>Whole genome shotgun sequence of Streptomyces gardneri NBRC 12865.</title>
        <authorList>
            <person name="Hosoyama A."/>
            <person name="Uohara A."/>
            <person name="Ohji S."/>
            <person name="Ichikawa N."/>
        </authorList>
    </citation>
    <scope>NUCLEOTIDE SEQUENCE [LARGE SCALE GENOMIC DNA]</scope>
    <source>
        <strain evidence="1 2">NBRC 12865</strain>
    </source>
</reference>
<comment type="caution">
    <text evidence="1">The sequence shown here is derived from an EMBL/GenBank/DDBJ whole genome shotgun (WGS) entry which is preliminary data.</text>
</comment>
<sequence>MHHSTGGRRLLDEVATTPSNVNKVWPTAAYKANDTQRGAELGIDAEAAKLPAARSFQ</sequence>
<name>A0A4Y3RQL0_9ACTN</name>
<proteinExistence type="predicted"/>
<keyword evidence="2" id="KW-1185">Reference proteome</keyword>
<evidence type="ECO:0000313" key="2">
    <source>
        <dbReference type="Proteomes" id="UP000315226"/>
    </source>
</evidence>
<evidence type="ECO:0000313" key="1">
    <source>
        <dbReference type="EMBL" id="GEB58180.1"/>
    </source>
</evidence>
<accession>A0A4Y3RQL0</accession>